<dbReference type="Proteomes" id="UP000828390">
    <property type="component" value="Unassembled WGS sequence"/>
</dbReference>
<comment type="caution">
    <text evidence="1">The sequence shown here is derived from an EMBL/GenBank/DDBJ whole genome shotgun (WGS) entry which is preliminary data.</text>
</comment>
<accession>A0A9D4FCU4</accession>
<name>A0A9D4FCU4_DREPO</name>
<organism evidence="1 2">
    <name type="scientific">Dreissena polymorpha</name>
    <name type="common">Zebra mussel</name>
    <name type="synonym">Mytilus polymorpha</name>
    <dbReference type="NCBI Taxonomy" id="45954"/>
    <lineage>
        <taxon>Eukaryota</taxon>
        <taxon>Metazoa</taxon>
        <taxon>Spiralia</taxon>
        <taxon>Lophotrochozoa</taxon>
        <taxon>Mollusca</taxon>
        <taxon>Bivalvia</taxon>
        <taxon>Autobranchia</taxon>
        <taxon>Heteroconchia</taxon>
        <taxon>Euheterodonta</taxon>
        <taxon>Imparidentia</taxon>
        <taxon>Neoheterodontei</taxon>
        <taxon>Myida</taxon>
        <taxon>Dreissenoidea</taxon>
        <taxon>Dreissenidae</taxon>
        <taxon>Dreissena</taxon>
    </lineage>
</organism>
<proteinExistence type="predicted"/>
<protein>
    <submittedName>
        <fullName evidence="1">Uncharacterized protein</fullName>
    </submittedName>
</protein>
<reference evidence="1" key="1">
    <citation type="journal article" date="2019" name="bioRxiv">
        <title>The Genome of the Zebra Mussel, Dreissena polymorpha: A Resource for Invasive Species Research.</title>
        <authorList>
            <person name="McCartney M.A."/>
            <person name="Auch B."/>
            <person name="Kono T."/>
            <person name="Mallez S."/>
            <person name="Zhang Y."/>
            <person name="Obille A."/>
            <person name="Becker A."/>
            <person name="Abrahante J.E."/>
            <person name="Garbe J."/>
            <person name="Badalamenti J.P."/>
            <person name="Herman A."/>
            <person name="Mangelson H."/>
            <person name="Liachko I."/>
            <person name="Sullivan S."/>
            <person name="Sone E.D."/>
            <person name="Koren S."/>
            <person name="Silverstein K.A.T."/>
            <person name="Beckman K.B."/>
            <person name="Gohl D.M."/>
        </authorList>
    </citation>
    <scope>NUCLEOTIDE SEQUENCE</scope>
    <source>
        <strain evidence="1">Duluth1</strain>
        <tissue evidence="1">Whole animal</tissue>
    </source>
</reference>
<sequence>MIANRPELPQMVNNIIQYCKERDISNTVEILKKCQQEIVLGRSLDIEGPDTRIDGQTTFNTLNQDNVLVTSLEEISGLTPHELRHTLQVQFYNEVPLYLIYRNTIKNP</sequence>
<reference evidence="1" key="2">
    <citation type="submission" date="2020-11" db="EMBL/GenBank/DDBJ databases">
        <authorList>
            <person name="McCartney M.A."/>
            <person name="Auch B."/>
            <person name="Kono T."/>
            <person name="Mallez S."/>
            <person name="Becker A."/>
            <person name="Gohl D.M."/>
            <person name="Silverstein K.A.T."/>
            <person name="Koren S."/>
            <person name="Bechman K.B."/>
            <person name="Herman A."/>
            <person name="Abrahante J.E."/>
            <person name="Garbe J."/>
        </authorList>
    </citation>
    <scope>NUCLEOTIDE SEQUENCE</scope>
    <source>
        <strain evidence="1">Duluth1</strain>
        <tissue evidence="1">Whole animal</tissue>
    </source>
</reference>
<keyword evidence="2" id="KW-1185">Reference proteome</keyword>
<evidence type="ECO:0000313" key="2">
    <source>
        <dbReference type="Proteomes" id="UP000828390"/>
    </source>
</evidence>
<gene>
    <name evidence="1" type="ORF">DPMN_146983</name>
</gene>
<dbReference type="AlphaFoldDB" id="A0A9D4FCU4"/>
<dbReference type="EMBL" id="JAIWYP010000007">
    <property type="protein sequence ID" value="KAH3793472.1"/>
    <property type="molecule type" value="Genomic_DNA"/>
</dbReference>
<evidence type="ECO:0000313" key="1">
    <source>
        <dbReference type="EMBL" id="KAH3793472.1"/>
    </source>
</evidence>